<feature type="signal peptide" evidence="11">
    <location>
        <begin position="1"/>
        <end position="19"/>
    </location>
</feature>
<evidence type="ECO:0000313" key="13">
    <source>
        <dbReference type="EMBL" id="PZX20266.1"/>
    </source>
</evidence>
<dbReference type="SUPFAM" id="SSF56935">
    <property type="entry name" value="Porins"/>
    <property type="match status" value="1"/>
</dbReference>
<dbReference type="InterPro" id="IPR039426">
    <property type="entry name" value="TonB-dep_rcpt-like"/>
</dbReference>
<name>A0A2W7P4I6_9BACT</name>
<accession>A0A2W7P4I6</accession>
<evidence type="ECO:0000256" key="5">
    <source>
        <dbReference type="ARBA" id="ARBA00022729"/>
    </source>
</evidence>
<comment type="caution">
    <text evidence="13">The sequence shown here is derived from an EMBL/GenBank/DDBJ whole genome shotgun (WGS) entry which is preliminary data.</text>
</comment>
<dbReference type="AlphaFoldDB" id="A0A2W7P4I6"/>
<dbReference type="Gene3D" id="2.60.40.1120">
    <property type="entry name" value="Carboxypeptidase-like, regulatory domain"/>
    <property type="match status" value="1"/>
</dbReference>
<dbReference type="PANTHER" id="PTHR30069:SF29">
    <property type="entry name" value="HEMOGLOBIN AND HEMOGLOBIN-HAPTOGLOBIN-BINDING PROTEIN 1-RELATED"/>
    <property type="match status" value="1"/>
</dbReference>
<evidence type="ECO:0000256" key="2">
    <source>
        <dbReference type="ARBA" id="ARBA00022448"/>
    </source>
</evidence>
<sequence length="732" mass="81619">MKDLILLALSCLTVQVSLASEKPVKGTVRGNDNGKMTPLPGVNVYWLNTTVGTITNENGNFAISSLNDRQQLVFSFVGYRNDTVEVAPGKLLDVVLQSDIELDEVVVAQKNKGMYASKLTPFQTININSAELCKAACCNLAESFVTNPSVDVAYPDAVTGARQIQMLGLAGVYSQLQTENIPNLRGIATGYGLAFVPGPWMESIQVSKGAASVVNGYESMTGQVNVEYRKPSDPEWLFLNAYAADDQKYEFNAFVSAPVNDRWATAALMHGRYLGQDIDHNHDGFRDEPLVKQVNLMNRWDRKGDNGSITRLGVQYLSEVRNGGQISGVANPYRVDVNNDRVNAFLKKGHVFANANQTSVALIANVTGHRLRSAYGLNRYDGDELNLYTNLMYSSNMGGSDRHHLSAGLNYSFVAMDETLNLLALNTRQHIPGAYAEYTFKPSERFTAMAGMRADHHNHFGAFVTPRVHLRYSPIEHWVLRGSAGKGYRHPSVWAENGHLLASGRELRVVDDRIFENAWNYGISSAYSLHLGSREVEINVEYFRTDFIDQMVTDMESSASQILVSRLDGRSYANSYQVDVRFETLPRLDVTAAIRFNDVKQTLNGQLVDKPLNSRYKGLLTLNYSDRLKKWMFDVNTQLVGGGRIPQIPGVPDVYAVPERYDAYTLLNAQATHFFRGGSIYVGCENITDFTQKHPVTGFDSPFDSYFDATRVWGPVMGRMFYMGVRFALNKE</sequence>
<evidence type="ECO:0000256" key="8">
    <source>
        <dbReference type="ARBA" id="ARBA00023170"/>
    </source>
</evidence>
<feature type="chain" id="PRO_5015899407" evidence="11">
    <location>
        <begin position="20"/>
        <end position="732"/>
    </location>
</feature>
<keyword evidence="7 10" id="KW-0472">Membrane</keyword>
<gene>
    <name evidence="13" type="ORF">LX69_00263</name>
</gene>
<evidence type="ECO:0000256" key="9">
    <source>
        <dbReference type="ARBA" id="ARBA00023237"/>
    </source>
</evidence>
<proteinExistence type="inferred from homology"/>
<dbReference type="InterPro" id="IPR037066">
    <property type="entry name" value="Plug_dom_sf"/>
</dbReference>
<dbReference type="InterPro" id="IPR008969">
    <property type="entry name" value="CarboxyPept-like_regulatory"/>
</dbReference>
<dbReference type="InterPro" id="IPR000531">
    <property type="entry name" value="Beta-barrel_TonB"/>
</dbReference>
<comment type="similarity">
    <text evidence="10">Belongs to the TonB-dependent receptor family.</text>
</comment>
<protein>
    <submittedName>
        <fullName evidence="13">Outer membrane receptor for ferrienterochelin and colicin</fullName>
    </submittedName>
</protein>
<evidence type="ECO:0000256" key="6">
    <source>
        <dbReference type="ARBA" id="ARBA00023077"/>
    </source>
</evidence>
<dbReference type="RefSeq" id="WP_111444007.1">
    <property type="nucleotide sequence ID" value="NZ_QKZK01000002.1"/>
</dbReference>
<evidence type="ECO:0000256" key="3">
    <source>
        <dbReference type="ARBA" id="ARBA00022452"/>
    </source>
</evidence>
<keyword evidence="4 10" id="KW-0812">Transmembrane</keyword>
<organism evidence="13 14">
    <name type="scientific">Breznakibacter xylanolyticus</name>
    <dbReference type="NCBI Taxonomy" id="990"/>
    <lineage>
        <taxon>Bacteria</taxon>
        <taxon>Pseudomonadati</taxon>
        <taxon>Bacteroidota</taxon>
        <taxon>Bacteroidia</taxon>
        <taxon>Marinilabiliales</taxon>
        <taxon>Marinilabiliaceae</taxon>
        <taxon>Breznakibacter</taxon>
    </lineage>
</organism>
<keyword evidence="2 10" id="KW-0813">Transport</keyword>
<reference evidence="13 14" key="1">
    <citation type="submission" date="2018-06" db="EMBL/GenBank/DDBJ databases">
        <title>Genomic Encyclopedia of Archaeal and Bacterial Type Strains, Phase II (KMG-II): from individual species to whole genera.</title>
        <authorList>
            <person name="Goeker M."/>
        </authorList>
    </citation>
    <scope>NUCLEOTIDE SEQUENCE [LARGE SCALE GENOMIC DNA]</scope>
    <source>
        <strain evidence="13 14">DSM 6779</strain>
    </source>
</reference>
<evidence type="ECO:0000256" key="10">
    <source>
        <dbReference type="PROSITE-ProRule" id="PRU01360"/>
    </source>
</evidence>
<keyword evidence="3 10" id="KW-1134">Transmembrane beta strand</keyword>
<comment type="subcellular location">
    <subcellularLocation>
        <location evidence="1 10">Cell outer membrane</location>
        <topology evidence="1 10">Multi-pass membrane protein</topology>
    </subcellularLocation>
</comment>
<evidence type="ECO:0000256" key="11">
    <source>
        <dbReference type="SAM" id="SignalP"/>
    </source>
</evidence>
<dbReference type="OrthoDB" id="1109239at2"/>
<keyword evidence="5 11" id="KW-0732">Signal</keyword>
<evidence type="ECO:0000259" key="12">
    <source>
        <dbReference type="Pfam" id="PF00593"/>
    </source>
</evidence>
<dbReference type="Proteomes" id="UP000249239">
    <property type="component" value="Unassembled WGS sequence"/>
</dbReference>
<dbReference type="InterPro" id="IPR036942">
    <property type="entry name" value="Beta-barrel_TonB_sf"/>
</dbReference>
<keyword evidence="14" id="KW-1185">Reference proteome</keyword>
<evidence type="ECO:0000313" key="14">
    <source>
        <dbReference type="Proteomes" id="UP000249239"/>
    </source>
</evidence>
<dbReference type="PROSITE" id="PS52016">
    <property type="entry name" value="TONB_DEPENDENT_REC_3"/>
    <property type="match status" value="1"/>
</dbReference>
<dbReference type="GO" id="GO:0015344">
    <property type="term" value="F:siderophore uptake transmembrane transporter activity"/>
    <property type="evidence" value="ECO:0007669"/>
    <property type="project" value="TreeGrafter"/>
</dbReference>
<feature type="domain" description="TonB-dependent receptor-like beta-barrel" evidence="12">
    <location>
        <begin position="276"/>
        <end position="687"/>
    </location>
</feature>
<evidence type="ECO:0000256" key="1">
    <source>
        <dbReference type="ARBA" id="ARBA00004571"/>
    </source>
</evidence>
<dbReference type="EMBL" id="QKZK01000002">
    <property type="protein sequence ID" value="PZX20266.1"/>
    <property type="molecule type" value="Genomic_DNA"/>
</dbReference>
<keyword evidence="9 10" id="KW-0998">Cell outer membrane</keyword>
<dbReference type="GO" id="GO:0044718">
    <property type="term" value="P:siderophore transmembrane transport"/>
    <property type="evidence" value="ECO:0007669"/>
    <property type="project" value="TreeGrafter"/>
</dbReference>
<dbReference type="PANTHER" id="PTHR30069">
    <property type="entry name" value="TONB-DEPENDENT OUTER MEMBRANE RECEPTOR"/>
    <property type="match status" value="1"/>
</dbReference>
<dbReference type="SUPFAM" id="SSF49464">
    <property type="entry name" value="Carboxypeptidase regulatory domain-like"/>
    <property type="match status" value="1"/>
</dbReference>
<dbReference type="Gene3D" id="2.40.170.20">
    <property type="entry name" value="TonB-dependent receptor, beta-barrel domain"/>
    <property type="match status" value="1"/>
</dbReference>
<dbReference type="Gene3D" id="2.170.130.10">
    <property type="entry name" value="TonB-dependent receptor, plug domain"/>
    <property type="match status" value="1"/>
</dbReference>
<dbReference type="Pfam" id="PF13715">
    <property type="entry name" value="CarbopepD_reg_2"/>
    <property type="match status" value="1"/>
</dbReference>
<keyword evidence="8 13" id="KW-0675">Receptor</keyword>
<keyword evidence="6" id="KW-0798">TonB box</keyword>
<dbReference type="GO" id="GO:0009279">
    <property type="term" value="C:cell outer membrane"/>
    <property type="evidence" value="ECO:0007669"/>
    <property type="project" value="UniProtKB-SubCell"/>
</dbReference>
<evidence type="ECO:0000256" key="4">
    <source>
        <dbReference type="ARBA" id="ARBA00022692"/>
    </source>
</evidence>
<evidence type="ECO:0000256" key="7">
    <source>
        <dbReference type="ARBA" id="ARBA00023136"/>
    </source>
</evidence>
<dbReference type="Pfam" id="PF00593">
    <property type="entry name" value="TonB_dep_Rec_b-barrel"/>
    <property type="match status" value="1"/>
</dbReference>